<dbReference type="OrthoDB" id="1491387at2"/>
<evidence type="ECO:0000313" key="2">
    <source>
        <dbReference type="EMBL" id="RIV34203.1"/>
    </source>
</evidence>
<feature type="transmembrane region" description="Helical" evidence="1">
    <location>
        <begin position="72"/>
        <end position="94"/>
    </location>
</feature>
<keyword evidence="3" id="KW-1185">Reference proteome</keyword>
<dbReference type="AlphaFoldDB" id="A0A3A1N6E3"/>
<comment type="caution">
    <text evidence="2">The sequence shown here is derived from an EMBL/GenBank/DDBJ whole genome shotgun (WGS) entry which is preliminary data.</text>
</comment>
<evidence type="ECO:0000256" key="1">
    <source>
        <dbReference type="SAM" id="Phobius"/>
    </source>
</evidence>
<proteinExistence type="predicted"/>
<feature type="transmembrane region" description="Helical" evidence="1">
    <location>
        <begin position="252"/>
        <end position="273"/>
    </location>
</feature>
<dbReference type="RefSeq" id="WP_119607804.1">
    <property type="nucleotide sequence ID" value="NZ_QXFH01000071.1"/>
</dbReference>
<name>A0A3A1N6E3_9FLAO</name>
<feature type="transmembrane region" description="Helical" evidence="1">
    <location>
        <begin position="34"/>
        <end position="52"/>
    </location>
</feature>
<sequence>MIILVGQTNQTVVNNDYNSPTFKKLLDSLQQQSWELELIISGFAIFGLFTAYEPLRVEMLNAENEDQIYRFVVYFILNIACSILLFNLLLHVILRGLWIGALGLRYVSGDIEFEKLRYSERFTNYLKKRIISFDRYIANLENYCSVLFAISFLLIFYVLAMTMIILSIVFVANYVIEGDLFPKAFGSVFGAFLIIFIVIGMFLTFIDFITQGWLKKKKWISRIYFPIYWIFSFITLSFLYRPLVYNFLDNRFGKRLILLLAPIYIIILMITSLEYRQSNYLDKEQRSSSIFAKKENYLDMMTEEGDFPGQVVIPSKVITKPYLNVFVPFSENLENRVFAYNDSLTPEKDRRGLSSSIQVSSNWSKEITSARQKDSIRKVYLKTFNEMYSFKIDTVDLDEDFILTTGIKNILGFEAFLKISNLDEGKHLIRLRRKRKEKDTVVTLTDVILPFWYYKN</sequence>
<gene>
    <name evidence="2" type="ORF">D2V08_09230</name>
</gene>
<dbReference type="EMBL" id="QXFH01000071">
    <property type="protein sequence ID" value="RIV34203.1"/>
    <property type="molecule type" value="Genomic_DNA"/>
</dbReference>
<feature type="transmembrane region" description="Helical" evidence="1">
    <location>
        <begin position="222"/>
        <end position="240"/>
    </location>
</feature>
<evidence type="ECO:0000313" key="3">
    <source>
        <dbReference type="Proteomes" id="UP000266067"/>
    </source>
</evidence>
<keyword evidence="1" id="KW-0472">Membrane</keyword>
<dbReference type="Proteomes" id="UP000266067">
    <property type="component" value="Unassembled WGS sequence"/>
</dbReference>
<feature type="transmembrane region" description="Helical" evidence="1">
    <location>
        <begin position="143"/>
        <end position="176"/>
    </location>
</feature>
<protein>
    <submittedName>
        <fullName evidence="2">Uncharacterized protein</fullName>
    </submittedName>
</protein>
<organism evidence="2 3">
    <name type="scientific">Flagellimonas lutimaris</name>
    <dbReference type="NCBI Taxonomy" id="475082"/>
    <lineage>
        <taxon>Bacteria</taxon>
        <taxon>Pseudomonadati</taxon>
        <taxon>Bacteroidota</taxon>
        <taxon>Flavobacteriia</taxon>
        <taxon>Flavobacteriales</taxon>
        <taxon>Flavobacteriaceae</taxon>
        <taxon>Flagellimonas</taxon>
    </lineage>
</organism>
<reference evidence="2 3" key="1">
    <citation type="submission" date="2018-08" db="EMBL/GenBank/DDBJ databases">
        <title>Proposal of Muricauda 72 sp.nov. and Muricauda NH166 sp.nov., isolated from seawater.</title>
        <authorList>
            <person name="Cheng H."/>
            <person name="Wu Y.-H."/>
            <person name="Guo L.-L."/>
            <person name="Xu X.-W."/>
        </authorList>
    </citation>
    <scope>NUCLEOTIDE SEQUENCE [LARGE SCALE GENOMIC DNA]</scope>
    <source>
        <strain evidence="2 3">KCTC 22173</strain>
    </source>
</reference>
<feature type="transmembrane region" description="Helical" evidence="1">
    <location>
        <begin position="188"/>
        <end position="210"/>
    </location>
</feature>
<keyword evidence="1" id="KW-0812">Transmembrane</keyword>
<keyword evidence="1" id="KW-1133">Transmembrane helix</keyword>
<accession>A0A3A1N6E3</accession>